<dbReference type="KEGG" id="dsy:DSY0687"/>
<dbReference type="InterPro" id="IPR003615">
    <property type="entry name" value="HNH_nuc"/>
</dbReference>
<organism evidence="2 3">
    <name type="scientific">Desulfitobacterium hafniense (strain Y51)</name>
    <dbReference type="NCBI Taxonomy" id="138119"/>
    <lineage>
        <taxon>Bacteria</taxon>
        <taxon>Bacillati</taxon>
        <taxon>Bacillota</taxon>
        <taxon>Clostridia</taxon>
        <taxon>Eubacteriales</taxon>
        <taxon>Desulfitobacteriaceae</taxon>
        <taxon>Desulfitobacterium</taxon>
    </lineage>
</organism>
<evidence type="ECO:0000313" key="2">
    <source>
        <dbReference type="EMBL" id="BAE82476.1"/>
    </source>
</evidence>
<protein>
    <recommendedName>
        <fullName evidence="1">HNH domain-containing protein</fullName>
    </recommendedName>
</protein>
<dbReference type="eggNOG" id="COG1403">
    <property type="taxonomic scope" value="Bacteria"/>
</dbReference>
<gene>
    <name evidence="2" type="ordered locus">DSY0687</name>
</gene>
<dbReference type="GO" id="GO:0008270">
    <property type="term" value="F:zinc ion binding"/>
    <property type="evidence" value="ECO:0007669"/>
    <property type="project" value="InterPro"/>
</dbReference>
<dbReference type="Proteomes" id="UP000001946">
    <property type="component" value="Chromosome"/>
</dbReference>
<dbReference type="GO" id="GO:0003676">
    <property type="term" value="F:nucleic acid binding"/>
    <property type="evidence" value="ECO:0007669"/>
    <property type="project" value="InterPro"/>
</dbReference>
<reference evidence="2 3" key="1">
    <citation type="journal article" date="2006" name="J. Bacteriol.">
        <title>Complete genome sequence of the dehalorespiring bacterium Desulfitobacterium hafniense Y51 and comparison with Dehalococcoides ethenogenes 195.</title>
        <authorList>
            <person name="Nonaka H."/>
            <person name="Keresztes G."/>
            <person name="Shinoda Y."/>
            <person name="Ikenaga Y."/>
            <person name="Abe M."/>
            <person name="Naito K."/>
            <person name="Inatomi K."/>
            <person name="Furukawa K."/>
            <person name="Inui M."/>
            <person name="Yukawa H."/>
        </authorList>
    </citation>
    <scope>NUCLEOTIDE SEQUENCE [LARGE SCALE GENOMIC DNA]</scope>
    <source>
        <strain evidence="2 3">Y51</strain>
    </source>
</reference>
<dbReference type="Gene3D" id="1.10.30.50">
    <property type="match status" value="1"/>
</dbReference>
<dbReference type="STRING" id="138119.DSY0687"/>
<sequence length="278" mass="33740">MMSKMKKINRPKIEQSEIFNAFNKLEYKDILEEKSINYERYFEYLMELHNFENKKIEEDPLYKPYMKKMYSERFSAKNYPGIYKYYLQIRQAAKYCPYCNFPTHQIKQVDHYFPKAVFPSLSLSVNNLVPICRDCNNTKLEYYSLNKSEMLIHPYYDELANNSFEFLRCNILEEEHIGFIFSIVKLEVMDEIMYRRITKHFEKLELDKLYSSDFEADFSVYIEELKELHFECGESSVKAALERKLRAYRKLNIKPWLFAGYTSILNNGWFFDYYIKNL</sequence>
<dbReference type="HOGENOM" id="CLU_069622_1_0_9"/>
<dbReference type="AlphaFoldDB" id="Q24ZR6"/>
<dbReference type="Pfam" id="PF01844">
    <property type="entry name" value="HNH"/>
    <property type="match status" value="1"/>
</dbReference>
<dbReference type="GO" id="GO:0004519">
    <property type="term" value="F:endonuclease activity"/>
    <property type="evidence" value="ECO:0007669"/>
    <property type="project" value="InterPro"/>
</dbReference>
<name>Q24ZR6_DESHY</name>
<feature type="domain" description="HNH" evidence="1">
    <location>
        <begin position="96"/>
        <end position="139"/>
    </location>
</feature>
<keyword evidence="3" id="KW-1185">Reference proteome</keyword>
<accession>Q24ZR6</accession>
<dbReference type="CDD" id="cd00085">
    <property type="entry name" value="HNHc"/>
    <property type="match status" value="1"/>
</dbReference>
<evidence type="ECO:0000313" key="3">
    <source>
        <dbReference type="Proteomes" id="UP000001946"/>
    </source>
</evidence>
<proteinExistence type="predicted"/>
<dbReference type="InterPro" id="IPR002711">
    <property type="entry name" value="HNH"/>
</dbReference>
<dbReference type="EMBL" id="AP008230">
    <property type="protein sequence ID" value="BAE82476.1"/>
    <property type="molecule type" value="Genomic_DNA"/>
</dbReference>
<evidence type="ECO:0000259" key="1">
    <source>
        <dbReference type="Pfam" id="PF01844"/>
    </source>
</evidence>